<evidence type="ECO:0000313" key="1">
    <source>
        <dbReference type="EMBL" id="KKN81345.1"/>
    </source>
</evidence>
<gene>
    <name evidence="1" type="ORF">LCGC14_0319580</name>
</gene>
<name>A0A0F9TJG8_9ZZZZ</name>
<comment type="caution">
    <text evidence="1">The sequence shown here is derived from an EMBL/GenBank/DDBJ whole genome shotgun (WGS) entry which is preliminary data.</text>
</comment>
<organism evidence="1">
    <name type="scientific">marine sediment metagenome</name>
    <dbReference type="NCBI Taxonomy" id="412755"/>
    <lineage>
        <taxon>unclassified sequences</taxon>
        <taxon>metagenomes</taxon>
        <taxon>ecological metagenomes</taxon>
    </lineage>
</organism>
<dbReference type="EMBL" id="LAZR01000215">
    <property type="protein sequence ID" value="KKN81345.1"/>
    <property type="molecule type" value="Genomic_DNA"/>
</dbReference>
<dbReference type="AlphaFoldDB" id="A0A0F9TJG8"/>
<protein>
    <submittedName>
        <fullName evidence="1">Uncharacterized protein</fullName>
    </submittedName>
</protein>
<accession>A0A0F9TJG8</accession>
<reference evidence="1" key="1">
    <citation type="journal article" date="2015" name="Nature">
        <title>Complex archaea that bridge the gap between prokaryotes and eukaryotes.</title>
        <authorList>
            <person name="Spang A."/>
            <person name="Saw J.H."/>
            <person name="Jorgensen S.L."/>
            <person name="Zaremba-Niedzwiedzka K."/>
            <person name="Martijn J."/>
            <person name="Lind A.E."/>
            <person name="van Eijk R."/>
            <person name="Schleper C."/>
            <person name="Guy L."/>
            <person name="Ettema T.J."/>
        </authorList>
    </citation>
    <scope>NUCLEOTIDE SEQUENCE</scope>
</reference>
<sequence>MPVKKKVYETKSSNELYDMLRVRYPGDQYALFPEVRNTTGAARTERYADAVAMGLWPSRGLTISGFEFKSHRSDWRRELKHPAKAEPLWEFCNEWWVVAGTPDVVKEDELPEPWGLIVAKGDKLHTIKKAPYQKRPVEIPRRFVASMLRSAQAAMNIPEIRLREKVYNETYEKHRKEIADAEKRVKDRVGSSYQELKIVVDEFEKASGVQIRHRWHGQAIGEAVKMIVDMGSAGKLTTVFERTAKQHQDLADQARKAVEEINRE</sequence>
<proteinExistence type="predicted"/>